<protein>
    <submittedName>
        <fullName evidence="1">Uncharacterized protein</fullName>
    </submittedName>
</protein>
<sequence>MAVGEFEDLKKFEQDIGLAGSEVINKGNLSSHILPTVRRFERLSSIFFRNKFSEIGR</sequence>
<gene>
    <name evidence="1" type="ORF">UR61_C0053G0004</name>
</gene>
<reference evidence="1 2" key="1">
    <citation type="journal article" date="2015" name="Nature">
        <title>rRNA introns, odd ribosomes, and small enigmatic genomes across a large radiation of phyla.</title>
        <authorList>
            <person name="Brown C.T."/>
            <person name="Hug L.A."/>
            <person name="Thomas B.C."/>
            <person name="Sharon I."/>
            <person name="Castelle C.J."/>
            <person name="Singh A."/>
            <person name="Wilkins M.J."/>
            <person name="Williams K.H."/>
            <person name="Banfield J.F."/>
        </authorList>
    </citation>
    <scope>NUCLEOTIDE SEQUENCE [LARGE SCALE GENOMIC DNA]</scope>
</reference>
<dbReference type="EMBL" id="LBPV01000053">
    <property type="protein sequence ID" value="KKP64117.1"/>
    <property type="molecule type" value="Genomic_DNA"/>
</dbReference>
<dbReference type="Proteomes" id="UP000033866">
    <property type="component" value="Unassembled WGS sequence"/>
</dbReference>
<organism evidence="1 2">
    <name type="scientific">candidate division WS6 bacterium GW2011_GWE1_34_7</name>
    <dbReference type="NCBI Taxonomy" id="1619093"/>
    <lineage>
        <taxon>Bacteria</taxon>
        <taxon>Candidatus Dojkabacteria</taxon>
    </lineage>
</organism>
<accession>A0A0G0E9V6</accession>
<proteinExistence type="predicted"/>
<dbReference type="AlphaFoldDB" id="A0A0G0E9V6"/>
<evidence type="ECO:0000313" key="1">
    <source>
        <dbReference type="EMBL" id="KKP64117.1"/>
    </source>
</evidence>
<name>A0A0G0E9V6_9BACT</name>
<evidence type="ECO:0000313" key="2">
    <source>
        <dbReference type="Proteomes" id="UP000033866"/>
    </source>
</evidence>
<comment type="caution">
    <text evidence="1">The sequence shown here is derived from an EMBL/GenBank/DDBJ whole genome shotgun (WGS) entry which is preliminary data.</text>
</comment>